<keyword evidence="3" id="KW-0732">Signal</keyword>
<organism evidence="4 5">
    <name type="scientific">Conexibacter woesei (strain DSM 14684 / CCUG 47730 / CIP 108061 / JCM 11494 / NBRC 100937 / ID131577)</name>
    <dbReference type="NCBI Taxonomy" id="469383"/>
    <lineage>
        <taxon>Bacteria</taxon>
        <taxon>Bacillati</taxon>
        <taxon>Actinomycetota</taxon>
        <taxon>Thermoleophilia</taxon>
        <taxon>Solirubrobacterales</taxon>
        <taxon>Conexibacteraceae</taxon>
        <taxon>Conexibacter</taxon>
    </lineage>
</organism>
<keyword evidence="5" id="KW-1185">Reference proteome</keyword>
<keyword evidence="2" id="KW-0812">Transmembrane</keyword>
<feature type="transmembrane region" description="Helical" evidence="2">
    <location>
        <begin position="174"/>
        <end position="194"/>
    </location>
</feature>
<sequence precursor="true">MSKPKILIALVVLSGLLAAPALAASPDSIIKDCSSSPTGELQKQYSNGDLRKALKEVNGDVAEYTNCYDAIRNAMRDGSRRGDDGGDGDGTSPGGDPGTGGTGGGSGGGGLGSTGGGGVDGGDGSGGGTPAGGPAPAPVTPQPGSGEPVKLAGTTVTPSIPATLERNGHELPPALIGFLALFGAGAVGVAATTIGRRVLARRRI</sequence>
<dbReference type="Proteomes" id="UP000008229">
    <property type="component" value="Chromosome"/>
</dbReference>
<evidence type="ECO:0000313" key="5">
    <source>
        <dbReference type="Proteomes" id="UP000008229"/>
    </source>
</evidence>
<name>D3EZS8_CONWI</name>
<protein>
    <submittedName>
        <fullName evidence="4">Uncharacterized protein</fullName>
    </submittedName>
</protein>
<dbReference type="eggNOG" id="ENOG5031N6P">
    <property type="taxonomic scope" value="Bacteria"/>
</dbReference>
<feature type="region of interest" description="Disordered" evidence="1">
    <location>
        <begin position="76"/>
        <end position="154"/>
    </location>
</feature>
<dbReference type="STRING" id="469383.Cwoe_5511"/>
<dbReference type="EMBL" id="CP001854">
    <property type="protein sequence ID" value="ADB53916.1"/>
    <property type="molecule type" value="Genomic_DNA"/>
</dbReference>
<dbReference type="HOGENOM" id="CLU_1275891_0_0_11"/>
<dbReference type="KEGG" id="cwo:Cwoe_5511"/>
<keyword evidence="2" id="KW-1133">Transmembrane helix</keyword>
<feature type="chain" id="PRO_5003043044" evidence="3">
    <location>
        <begin position="24"/>
        <end position="204"/>
    </location>
</feature>
<evidence type="ECO:0000313" key="4">
    <source>
        <dbReference type="EMBL" id="ADB53916.1"/>
    </source>
</evidence>
<dbReference type="AlphaFoldDB" id="D3EZS8"/>
<dbReference type="RefSeq" id="WP_012936967.1">
    <property type="nucleotide sequence ID" value="NC_013739.1"/>
</dbReference>
<accession>D3EZS8</accession>
<feature type="signal peptide" evidence="3">
    <location>
        <begin position="1"/>
        <end position="23"/>
    </location>
</feature>
<feature type="compositionally biased region" description="Gly residues" evidence="1">
    <location>
        <begin position="88"/>
        <end position="131"/>
    </location>
</feature>
<evidence type="ECO:0000256" key="3">
    <source>
        <dbReference type="SAM" id="SignalP"/>
    </source>
</evidence>
<evidence type="ECO:0000256" key="2">
    <source>
        <dbReference type="SAM" id="Phobius"/>
    </source>
</evidence>
<reference evidence="4 5" key="1">
    <citation type="journal article" date="2010" name="Stand. Genomic Sci.">
        <title>Complete genome sequence of Conexibacter woesei type strain (ID131577).</title>
        <authorList>
            <person name="Pukall R."/>
            <person name="Lapidus A."/>
            <person name="Glavina Del Rio T."/>
            <person name="Copeland A."/>
            <person name="Tice H."/>
            <person name="Cheng J.-F."/>
            <person name="Lucas S."/>
            <person name="Chen F."/>
            <person name="Nolan M."/>
            <person name="Bruce D."/>
            <person name="Goodwin L."/>
            <person name="Pitluck S."/>
            <person name="Mavromatis K."/>
            <person name="Ivanova N."/>
            <person name="Ovchinnikova G."/>
            <person name="Pati A."/>
            <person name="Chen A."/>
            <person name="Palaniappan K."/>
            <person name="Land M."/>
            <person name="Hauser L."/>
            <person name="Chang Y.-J."/>
            <person name="Jeffries C.D."/>
            <person name="Chain P."/>
            <person name="Meincke L."/>
            <person name="Sims D."/>
            <person name="Brettin T."/>
            <person name="Detter J.C."/>
            <person name="Rohde M."/>
            <person name="Goeker M."/>
            <person name="Bristow J."/>
            <person name="Eisen J.A."/>
            <person name="Markowitz V."/>
            <person name="Kyrpides N.C."/>
            <person name="Klenk H.-P."/>
            <person name="Hugenholtz P."/>
        </authorList>
    </citation>
    <scope>NUCLEOTIDE SEQUENCE [LARGE SCALE GENOMIC DNA]</scope>
    <source>
        <strain evidence="5">DSM 14684 / CIP 108061 / JCM 11494 / NBRC 100937 / ID131577</strain>
    </source>
</reference>
<evidence type="ECO:0000256" key="1">
    <source>
        <dbReference type="SAM" id="MobiDB-lite"/>
    </source>
</evidence>
<keyword evidence="2" id="KW-0472">Membrane</keyword>
<proteinExistence type="predicted"/>
<gene>
    <name evidence="4" type="ordered locus">Cwoe_5511</name>
</gene>
<reference evidence="5" key="2">
    <citation type="submission" date="2010-01" db="EMBL/GenBank/DDBJ databases">
        <title>The complete genome of Conexibacter woesei DSM 14684.</title>
        <authorList>
            <consortium name="US DOE Joint Genome Institute (JGI-PGF)"/>
            <person name="Lucas S."/>
            <person name="Copeland A."/>
            <person name="Lapidus A."/>
            <person name="Glavina del Rio T."/>
            <person name="Dalin E."/>
            <person name="Tice H."/>
            <person name="Bruce D."/>
            <person name="Goodwin L."/>
            <person name="Pitluck S."/>
            <person name="Kyrpides N."/>
            <person name="Mavromatis K."/>
            <person name="Ivanova N."/>
            <person name="Mikhailova N."/>
            <person name="Chertkov O."/>
            <person name="Brettin T."/>
            <person name="Detter J.C."/>
            <person name="Han C."/>
            <person name="Larimer F."/>
            <person name="Land M."/>
            <person name="Hauser L."/>
            <person name="Markowitz V."/>
            <person name="Cheng J.-F."/>
            <person name="Hugenholtz P."/>
            <person name="Woyke T."/>
            <person name="Wu D."/>
            <person name="Pukall R."/>
            <person name="Steenblock K."/>
            <person name="Schneider S."/>
            <person name="Klenk H.-P."/>
            <person name="Eisen J.A."/>
        </authorList>
    </citation>
    <scope>NUCLEOTIDE SEQUENCE [LARGE SCALE GENOMIC DNA]</scope>
    <source>
        <strain evidence="5">DSM 14684 / CIP 108061 / JCM 11494 / NBRC 100937 / ID131577</strain>
    </source>
</reference>